<dbReference type="EMBL" id="BBMS01000047">
    <property type="protein sequence ID" value="GAL28645.1"/>
    <property type="molecule type" value="Genomic_DNA"/>
</dbReference>
<keyword evidence="1" id="KW-0812">Transmembrane</keyword>
<keyword evidence="1" id="KW-1133">Transmembrane helix</keyword>
<accession>A0ABQ0JIQ5</accession>
<keyword evidence="3" id="KW-1185">Reference proteome</keyword>
<dbReference type="Proteomes" id="UP000029223">
    <property type="component" value="Unassembled WGS sequence"/>
</dbReference>
<evidence type="ECO:0000313" key="2">
    <source>
        <dbReference type="EMBL" id="GAL28645.1"/>
    </source>
</evidence>
<gene>
    <name evidence="2" type="ORF">JCM19239_2830</name>
</gene>
<sequence length="199" mass="22514">MLLSMSAQRFDLKEDTNLKVSSKGIYRLAIFVLLALLSMYYLWVLYLAAHPQVNTAYRTYYIDKQTLYWAKDNAHVFWPDSGVIDTSENQPYLSRQGWAVKPDQHGRELVHNGSVFFNLGAAPSHSIRVKLALTHSITEPVYISLDGHKQVKLLPHDLNALEATLPASQYSKEASLHQIQFETPASLNVNQISITEVAQ</sequence>
<reference evidence="3" key="1">
    <citation type="submission" date="2014-09" db="EMBL/GenBank/DDBJ databases">
        <title>Vibrio variabilis JCM 19239. (C206) whole genome shotgun sequence.</title>
        <authorList>
            <person name="Sawabe T."/>
            <person name="Meirelles P."/>
            <person name="Nakanishi M."/>
            <person name="Sayaka M."/>
            <person name="Hattori M."/>
            <person name="Ohkuma M."/>
        </authorList>
    </citation>
    <scope>NUCLEOTIDE SEQUENCE [LARGE SCALE GENOMIC DNA]</scope>
    <source>
        <strain evidence="3">JCM 19239</strain>
    </source>
</reference>
<reference evidence="3" key="2">
    <citation type="submission" date="2014-09" db="EMBL/GenBank/DDBJ databases">
        <authorList>
            <consortium name="NBRP consortium"/>
            <person name="Sawabe T."/>
            <person name="Meirelles P."/>
            <person name="Nakanishi M."/>
            <person name="Sayaka M."/>
            <person name="Hattori M."/>
            <person name="Ohkuma M."/>
        </authorList>
    </citation>
    <scope>NUCLEOTIDE SEQUENCE [LARGE SCALE GENOMIC DNA]</scope>
    <source>
        <strain evidence="3">JCM 19239</strain>
    </source>
</reference>
<name>A0ABQ0JIQ5_9VIBR</name>
<evidence type="ECO:0000313" key="3">
    <source>
        <dbReference type="Proteomes" id="UP000029223"/>
    </source>
</evidence>
<feature type="transmembrane region" description="Helical" evidence="1">
    <location>
        <begin position="28"/>
        <end position="49"/>
    </location>
</feature>
<evidence type="ECO:0000256" key="1">
    <source>
        <dbReference type="SAM" id="Phobius"/>
    </source>
</evidence>
<protein>
    <submittedName>
        <fullName evidence="2">Uncharacterized protein</fullName>
    </submittedName>
</protein>
<keyword evidence="1" id="KW-0472">Membrane</keyword>
<comment type="caution">
    <text evidence="2">The sequence shown here is derived from an EMBL/GenBank/DDBJ whole genome shotgun (WGS) entry which is preliminary data.</text>
</comment>
<organism evidence="2 3">
    <name type="scientific">Vibrio variabilis</name>
    <dbReference type="NCBI Taxonomy" id="990271"/>
    <lineage>
        <taxon>Bacteria</taxon>
        <taxon>Pseudomonadati</taxon>
        <taxon>Pseudomonadota</taxon>
        <taxon>Gammaproteobacteria</taxon>
        <taxon>Vibrionales</taxon>
        <taxon>Vibrionaceae</taxon>
        <taxon>Vibrio</taxon>
    </lineage>
</organism>
<proteinExistence type="predicted"/>